<name>A0A3S3PBZ5_9SPHI</name>
<dbReference type="RefSeq" id="WP_113647715.1">
    <property type="nucleotide sequence ID" value="NZ_QMHN01000003.1"/>
</dbReference>
<reference evidence="4 5" key="1">
    <citation type="submission" date="2018-06" db="EMBL/GenBank/DDBJ databases">
        <title>Pedobacter endophyticus sp. nov., an endophytic bacterium isolated from a leaf of Triticum aestivum.</title>
        <authorList>
            <person name="Zhang L."/>
        </authorList>
    </citation>
    <scope>NUCLEOTIDE SEQUENCE [LARGE SCALE GENOMIC DNA]</scope>
    <source>
        <strain evidence="4 5">CM134L-2</strain>
    </source>
</reference>
<dbReference type="OrthoDB" id="827062at2"/>
<evidence type="ECO:0000313" key="5">
    <source>
        <dbReference type="Proteomes" id="UP000284120"/>
    </source>
</evidence>
<evidence type="ECO:0000256" key="1">
    <source>
        <dbReference type="ARBA" id="ARBA00010062"/>
    </source>
</evidence>
<dbReference type="EMBL" id="SAYW01000003">
    <property type="protein sequence ID" value="RWU07808.1"/>
    <property type="molecule type" value="Genomic_DNA"/>
</dbReference>
<evidence type="ECO:0000313" key="4">
    <source>
        <dbReference type="EMBL" id="RWU07808.1"/>
    </source>
</evidence>
<dbReference type="Pfam" id="PF13458">
    <property type="entry name" value="Peripla_BP_6"/>
    <property type="match status" value="1"/>
</dbReference>
<dbReference type="InterPro" id="IPR028082">
    <property type="entry name" value="Peripla_BP_I"/>
</dbReference>
<dbReference type="AlphaFoldDB" id="A0A3S3PBZ5"/>
<keyword evidence="5" id="KW-1185">Reference proteome</keyword>
<sequence>MKKLTVGLLLPVSTIIPMGKDFEQGLKQAINDQVDQHEWEIELIPEFIGQGSRSRVEESIDKLFSYHQADVVTGIVSNAVGMALAPKFERYKKPFIMNNIGEHIPNPESFNPYVFINSIHTWQQIWSLGHWAVKTFGNKGMFVASVYDAGYSFTNMLTLGMEAADKDSTMPFSIAQITPGAKTADPRTVFEHIEMFKPDFVFSAFCGEEATAFQEAYAGSAVKNIPLLALPFLLQNFDAKDHELEIYTALSSAELIPTVESAALQDQTFYQLGKETGMILAEALEIKGIGDLLEALNQVKVNSDRGTLHIDAQTPGKNNQVYLVKNTHLGNRDNIKREIVRKLEKVDINDKALSDSLQQISSGWENPYLGI</sequence>
<dbReference type="Gene3D" id="3.40.50.2300">
    <property type="match status" value="2"/>
</dbReference>
<proteinExistence type="inferred from homology"/>
<comment type="similarity">
    <text evidence="1">Belongs to the leucine-binding protein family.</text>
</comment>
<gene>
    <name evidence="4" type="ORF">DPV69_12585</name>
</gene>
<dbReference type="SUPFAM" id="SSF53822">
    <property type="entry name" value="Periplasmic binding protein-like I"/>
    <property type="match status" value="1"/>
</dbReference>
<dbReference type="Proteomes" id="UP000284120">
    <property type="component" value="Unassembled WGS sequence"/>
</dbReference>
<protein>
    <recommendedName>
        <fullName evidence="3">Leucine-binding protein domain-containing protein</fullName>
    </recommendedName>
</protein>
<keyword evidence="2" id="KW-0732">Signal</keyword>
<dbReference type="InterPro" id="IPR028081">
    <property type="entry name" value="Leu-bd"/>
</dbReference>
<comment type="caution">
    <text evidence="4">The sequence shown here is derived from an EMBL/GenBank/DDBJ whole genome shotgun (WGS) entry which is preliminary data.</text>
</comment>
<evidence type="ECO:0000256" key="2">
    <source>
        <dbReference type="ARBA" id="ARBA00022729"/>
    </source>
</evidence>
<feature type="domain" description="Leucine-binding protein" evidence="3">
    <location>
        <begin position="4"/>
        <end position="230"/>
    </location>
</feature>
<accession>A0A3S3PBZ5</accession>
<organism evidence="4 5">
    <name type="scientific">Pedobacter chitinilyticus</name>
    <dbReference type="NCBI Taxonomy" id="2233776"/>
    <lineage>
        <taxon>Bacteria</taxon>
        <taxon>Pseudomonadati</taxon>
        <taxon>Bacteroidota</taxon>
        <taxon>Sphingobacteriia</taxon>
        <taxon>Sphingobacteriales</taxon>
        <taxon>Sphingobacteriaceae</taxon>
        <taxon>Pedobacter</taxon>
    </lineage>
</organism>
<evidence type="ECO:0000259" key="3">
    <source>
        <dbReference type="Pfam" id="PF13458"/>
    </source>
</evidence>